<feature type="chain" id="PRO_5019241491" evidence="24">
    <location>
        <begin position="32"/>
        <end position="1428"/>
    </location>
</feature>
<dbReference type="PROSITE" id="PS50158">
    <property type="entry name" value="ZF_CCHC"/>
    <property type="match status" value="1"/>
</dbReference>
<keyword evidence="5" id="KW-0540">Nuclease</keyword>
<dbReference type="Pfam" id="PF14223">
    <property type="entry name" value="Retrotran_gag_2"/>
    <property type="match status" value="1"/>
</dbReference>
<dbReference type="PROSITE" id="PS50994">
    <property type="entry name" value="INTEGRASE"/>
    <property type="match status" value="1"/>
</dbReference>
<keyword evidence="11" id="KW-0378">Hydrolase</keyword>
<dbReference type="InterPro" id="IPR025287">
    <property type="entry name" value="WAK_GUB"/>
</dbReference>
<keyword evidence="27" id="KW-0808">Transferase</keyword>
<evidence type="ECO:0000256" key="3">
    <source>
        <dbReference type="ARBA" id="ARBA00022612"/>
    </source>
</evidence>
<keyword evidence="14" id="KW-0229">DNA integration</keyword>
<dbReference type="GO" id="GO:0005524">
    <property type="term" value="F:ATP binding"/>
    <property type="evidence" value="ECO:0007669"/>
    <property type="project" value="UniProtKB-KW"/>
</dbReference>
<feature type="domain" description="Integrase catalytic" evidence="26">
    <location>
        <begin position="690"/>
        <end position="811"/>
    </location>
</feature>
<dbReference type="InterPro" id="IPR001584">
    <property type="entry name" value="Integrase_cat-core"/>
</dbReference>
<keyword evidence="6" id="KW-0479">Metal-binding</keyword>
<feature type="region of interest" description="Disordered" evidence="22">
    <location>
        <begin position="537"/>
        <end position="575"/>
    </location>
</feature>
<keyword evidence="9" id="KW-0064">Aspartyl protease</keyword>
<feature type="transmembrane region" description="Helical" evidence="23">
    <location>
        <begin position="309"/>
        <end position="329"/>
    </location>
</feature>
<comment type="subcellular location">
    <subcellularLocation>
        <location evidence="2">Membrane</location>
        <topology evidence="2">Single-pass membrane protein</topology>
    </subcellularLocation>
</comment>
<dbReference type="InterPro" id="IPR054722">
    <property type="entry name" value="PolX-like_BBD"/>
</dbReference>
<dbReference type="GO" id="GO:0004190">
    <property type="term" value="F:aspartic-type endopeptidase activity"/>
    <property type="evidence" value="ECO:0007669"/>
    <property type="project" value="UniProtKB-KW"/>
</dbReference>
<dbReference type="CDD" id="cd09272">
    <property type="entry name" value="RNase_HI_RT_Ty1"/>
    <property type="match status" value="1"/>
</dbReference>
<dbReference type="InterPro" id="IPR001878">
    <property type="entry name" value="Znf_CCHC"/>
</dbReference>
<feature type="compositionally biased region" description="Basic and acidic residues" evidence="22">
    <location>
        <begin position="537"/>
        <end position="550"/>
    </location>
</feature>
<evidence type="ECO:0000256" key="8">
    <source>
        <dbReference type="ARBA" id="ARBA00022741"/>
    </source>
</evidence>
<dbReference type="Pfam" id="PF07727">
    <property type="entry name" value="RVT_2"/>
    <property type="match status" value="2"/>
</dbReference>
<feature type="coiled-coil region" evidence="21">
    <location>
        <begin position="470"/>
        <end position="497"/>
    </location>
</feature>
<evidence type="ECO:0000256" key="7">
    <source>
        <dbReference type="ARBA" id="ARBA00022729"/>
    </source>
</evidence>
<keyword evidence="15" id="KW-0695">RNA-directed DNA polymerase</keyword>
<dbReference type="Proteomes" id="UP000289340">
    <property type="component" value="Chromosome 2"/>
</dbReference>
<feature type="signal peptide" evidence="24">
    <location>
        <begin position="1"/>
        <end position="31"/>
    </location>
</feature>
<evidence type="ECO:0000256" key="16">
    <source>
        <dbReference type="ARBA" id="ARBA00022932"/>
    </source>
</evidence>
<keyword evidence="20" id="KW-0863">Zinc-finger</keyword>
<comment type="caution">
    <text evidence="27">The sequence shown here is derived from an EMBL/GenBank/DDBJ whole genome shotgun (WGS) entry which is preliminary data.</text>
</comment>
<keyword evidence="27" id="KW-0548">Nucleotidyltransferase</keyword>
<keyword evidence="23" id="KW-0472">Membrane</keyword>
<dbReference type="GO" id="GO:0006310">
    <property type="term" value="P:DNA recombination"/>
    <property type="evidence" value="ECO:0007669"/>
    <property type="project" value="UniProtKB-KW"/>
</dbReference>
<dbReference type="PANTHER" id="PTHR42648">
    <property type="entry name" value="TRANSPOSASE, PUTATIVE-RELATED"/>
    <property type="match status" value="1"/>
</dbReference>
<organism evidence="27 28">
    <name type="scientific">Glycine soja</name>
    <name type="common">Wild soybean</name>
    <dbReference type="NCBI Taxonomy" id="3848"/>
    <lineage>
        <taxon>Eukaryota</taxon>
        <taxon>Viridiplantae</taxon>
        <taxon>Streptophyta</taxon>
        <taxon>Embryophyta</taxon>
        <taxon>Tracheophyta</taxon>
        <taxon>Spermatophyta</taxon>
        <taxon>Magnoliopsida</taxon>
        <taxon>eudicotyledons</taxon>
        <taxon>Gunneridae</taxon>
        <taxon>Pentapetalae</taxon>
        <taxon>rosids</taxon>
        <taxon>fabids</taxon>
        <taxon>Fabales</taxon>
        <taxon>Fabaceae</taxon>
        <taxon>Papilionoideae</taxon>
        <taxon>50 kb inversion clade</taxon>
        <taxon>NPAAA clade</taxon>
        <taxon>indigoferoid/millettioid clade</taxon>
        <taxon>Phaseoleae</taxon>
        <taxon>Glycine</taxon>
        <taxon>Glycine subgen. Soja</taxon>
    </lineage>
</organism>
<keyword evidence="17" id="KW-0917">Virion maturation</keyword>
<dbReference type="Pfam" id="PF13947">
    <property type="entry name" value="GUB_WAK_bind"/>
    <property type="match status" value="1"/>
</dbReference>
<dbReference type="EC" id="2.7.7.7" evidence="27"/>
<dbReference type="SMART" id="SM00343">
    <property type="entry name" value="ZnF_C2HC"/>
    <property type="match status" value="1"/>
</dbReference>
<evidence type="ECO:0000256" key="9">
    <source>
        <dbReference type="ARBA" id="ARBA00022750"/>
    </source>
</evidence>
<dbReference type="InterPro" id="IPR057670">
    <property type="entry name" value="SH3_retrovirus"/>
</dbReference>
<evidence type="ECO:0000256" key="20">
    <source>
        <dbReference type="PROSITE-ProRule" id="PRU00047"/>
    </source>
</evidence>
<dbReference type="InterPro" id="IPR043502">
    <property type="entry name" value="DNA/RNA_pol_sf"/>
</dbReference>
<keyword evidence="28" id="KW-1185">Reference proteome</keyword>
<dbReference type="SUPFAM" id="SSF53098">
    <property type="entry name" value="Ribonuclease H-like"/>
    <property type="match status" value="1"/>
</dbReference>
<dbReference type="EMBL" id="QZWG01000002">
    <property type="protein sequence ID" value="RZC25599.1"/>
    <property type="molecule type" value="Genomic_DNA"/>
</dbReference>
<dbReference type="Gene3D" id="4.10.60.10">
    <property type="entry name" value="Zinc finger, CCHC-type"/>
    <property type="match status" value="1"/>
</dbReference>
<keyword evidence="19" id="KW-0511">Multifunctional enzyme</keyword>
<name>A0A445LQL6_GLYSO</name>
<dbReference type="Gene3D" id="3.30.420.10">
    <property type="entry name" value="Ribonuclease H-like superfamily/Ribonuclease H"/>
    <property type="match status" value="1"/>
</dbReference>
<evidence type="ECO:0000256" key="5">
    <source>
        <dbReference type="ARBA" id="ARBA00022722"/>
    </source>
</evidence>
<dbReference type="PANTHER" id="PTHR42648:SF11">
    <property type="entry name" value="TRANSPOSON TY4-P GAG-POL POLYPROTEIN"/>
    <property type="match status" value="1"/>
</dbReference>
<dbReference type="GO" id="GO:0004519">
    <property type="term" value="F:endonuclease activity"/>
    <property type="evidence" value="ECO:0007669"/>
    <property type="project" value="UniProtKB-KW"/>
</dbReference>
<comment type="function">
    <text evidence="1">The aspartyl protease (PR) mediates the proteolytic cleavages of the Gag and Gag-Pol polyproteins after assembly of the VLP.</text>
</comment>
<keyword evidence="4" id="KW-0645">Protease</keyword>
<evidence type="ECO:0000256" key="13">
    <source>
        <dbReference type="ARBA" id="ARBA00022842"/>
    </source>
</evidence>
<reference evidence="27 28" key="1">
    <citation type="submission" date="2018-09" db="EMBL/GenBank/DDBJ databases">
        <title>A high-quality reference genome of wild soybean provides a powerful tool to mine soybean genomes.</title>
        <authorList>
            <person name="Xie M."/>
            <person name="Chung C.Y.L."/>
            <person name="Li M.-W."/>
            <person name="Wong F.-L."/>
            <person name="Chan T.-F."/>
            <person name="Lam H.-M."/>
        </authorList>
    </citation>
    <scope>NUCLEOTIDE SEQUENCE [LARGE SCALE GENOMIC DNA]</scope>
    <source>
        <strain evidence="28">cv. W05</strain>
        <tissue evidence="27">Hypocotyl of etiolated seedlings</tissue>
    </source>
</reference>
<keyword evidence="16" id="KW-0239">DNA-directed DNA polymerase</keyword>
<evidence type="ECO:0000313" key="28">
    <source>
        <dbReference type="Proteomes" id="UP000289340"/>
    </source>
</evidence>
<dbReference type="GO" id="GO:0003887">
    <property type="term" value="F:DNA-directed DNA polymerase activity"/>
    <property type="evidence" value="ECO:0007669"/>
    <property type="project" value="UniProtKB-KW"/>
</dbReference>
<keyword evidence="20" id="KW-0862">Zinc</keyword>
<evidence type="ECO:0000256" key="4">
    <source>
        <dbReference type="ARBA" id="ARBA00022670"/>
    </source>
</evidence>
<evidence type="ECO:0000256" key="24">
    <source>
        <dbReference type="SAM" id="SignalP"/>
    </source>
</evidence>
<dbReference type="InterPro" id="IPR039537">
    <property type="entry name" value="Retrotran_Ty1/copia-like"/>
</dbReference>
<evidence type="ECO:0000259" key="25">
    <source>
        <dbReference type="PROSITE" id="PS50158"/>
    </source>
</evidence>
<dbReference type="InterPro" id="IPR036397">
    <property type="entry name" value="RNaseH_sf"/>
</dbReference>
<keyword evidence="23" id="KW-1133">Transmembrane helix</keyword>
<dbReference type="Pfam" id="PF25597">
    <property type="entry name" value="SH3_retrovirus"/>
    <property type="match status" value="1"/>
</dbReference>
<keyword evidence="23" id="KW-0812">Transmembrane</keyword>
<dbReference type="GO" id="GO:0003676">
    <property type="term" value="F:nucleic acid binding"/>
    <property type="evidence" value="ECO:0007669"/>
    <property type="project" value="InterPro"/>
</dbReference>
<evidence type="ECO:0000256" key="14">
    <source>
        <dbReference type="ARBA" id="ARBA00022908"/>
    </source>
</evidence>
<dbReference type="InterPro" id="IPR036875">
    <property type="entry name" value="Znf_CCHC_sf"/>
</dbReference>
<evidence type="ECO:0000256" key="19">
    <source>
        <dbReference type="ARBA" id="ARBA00023268"/>
    </source>
</evidence>
<dbReference type="GO" id="GO:0015074">
    <property type="term" value="P:DNA integration"/>
    <property type="evidence" value="ECO:0007669"/>
    <property type="project" value="UniProtKB-KW"/>
</dbReference>
<accession>A0A445LQL6</accession>
<keyword evidence="8" id="KW-0547">Nucleotide-binding</keyword>
<dbReference type="GO" id="GO:0016020">
    <property type="term" value="C:membrane"/>
    <property type="evidence" value="ECO:0007669"/>
    <property type="project" value="UniProtKB-SubCell"/>
</dbReference>
<feature type="domain" description="CCHC-type" evidence="25">
    <location>
        <begin position="581"/>
        <end position="595"/>
    </location>
</feature>
<dbReference type="SUPFAM" id="SSF56672">
    <property type="entry name" value="DNA/RNA polymerases"/>
    <property type="match status" value="1"/>
</dbReference>
<dbReference type="SUPFAM" id="SSF57756">
    <property type="entry name" value="Retrovirus zinc finger-like domains"/>
    <property type="match status" value="1"/>
</dbReference>
<keyword evidence="18" id="KW-0233">DNA recombination</keyword>
<evidence type="ECO:0000256" key="1">
    <source>
        <dbReference type="ARBA" id="ARBA00002180"/>
    </source>
</evidence>
<evidence type="ECO:0000256" key="17">
    <source>
        <dbReference type="ARBA" id="ARBA00023113"/>
    </source>
</evidence>
<gene>
    <name evidence="27" type="ORF">D0Y65_004333</name>
</gene>
<evidence type="ECO:0000256" key="18">
    <source>
        <dbReference type="ARBA" id="ARBA00023172"/>
    </source>
</evidence>
<dbReference type="GO" id="GO:0006508">
    <property type="term" value="P:proteolysis"/>
    <property type="evidence" value="ECO:0007669"/>
    <property type="project" value="UniProtKB-KW"/>
</dbReference>
<evidence type="ECO:0000256" key="11">
    <source>
        <dbReference type="ARBA" id="ARBA00022801"/>
    </source>
</evidence>
<dbReference type="GO" id="GO:0003964">
    <property type="term" value="F:RNA-directed DNA polymerase activity"/>
    <property type="evidence" value="ECO:0007669"/>
    <property type="project" value="UniProtKB-KW"/>
</dbReference>
<proteinExistence type="predicted"/>
<keyword evidence="13" id="KW-0460">Magnesium</keyword>
<keyword evidence="12" id="KW-0067">ATP-binding</keyword>
<protein>
    <submittedName>
        <fullName evidence="27">Retrovirus-related Pol polyprotein from transposon TNT 1-94</fullName>
        <ecNumber evidence="27">2.7.7.7</ecNumber>
    </submittedName>
</protein>
<dbReference type="InterPro" id="IPR012337">
    <property type="entry name" value="RNaseH-like_sf"/>
</dbReference>
<sequence length="1428" mass="163342">MIILPSSSCYAQSMVAIVVINFLLFQQPSSAKHHPSCPPSSCGKIRNITNPFRLKGDPRGCGLSGYELDCVNNVTVLTLFSGKYHVQEINYKKYQIRLTDVGIVEDACSVPRYFLYEQNFSSFEIPYYSTPDALTFRDMEIAEFGYPSIGFLNCSNAVTNDPRYVEMDTHRCDSGGHIYAILMCDLIGFNLMDIKVGCHLKVATFANLFKSIKKIDDDYYGAEYVDYINASSADIRKWLNGGFWLSWLAPVICRKQCGKDVKCFLNETTQVQCDRHRYCHYVTTTSTNCGILPRIHEYILCTLPNHVNLWVLALLCLLAVFFLFFFILCKFKSSRIYMKNQLVALSVGTRSRSRKMGTTKYDIEKFSGENDFGLWRIKMGAILIQHGCVEALEGEERMSESLSSKEKLEMIAKARSAIILCLGDKALREVARERTTTSMWLKLESLYMTKFLANRICLKQQLYIFKMTKSKTATEQLADFNKILDDLENIEVKLEEEDKALLLLNSLPKSFEHFKDAILYGKDQDITLEEVQTSIRTKEMQKQQDSKSEDNGESLNGQKTRGKKSRSRSRDSKNGQKTKFKCFNCHKTGHFKKDCLDKIKKGSLDSADIVEASEGYESAGVLVAFNTKTQTEWIMDSGCSYHNSPRKDYFETLELKPAGAVLLGDNYPCKVQGIGTVRLKMFDNIEYLLKNVRPFEYVHPDLWGPSRVKTHGGSSYFLTIIDDFSRRVWLYVLKNKSEAFQKFREWHTLVGNEIGTKLKVLRTDNGLEFVSEQFNEFCRKIGIKRHKTIPHTPQQNGLAKRMNRTILERVRCPSSALDFKTPMGAWSGEPPDYSELKVFGSLAFAHVKQGKMDARAVKCVFIGYPEGVKGYKLWKLEPGETRCIISRDVTFDETRMAMLSKEQKDNNTSSENTNFEVEHSEILDHGSVDTIDHTDQGEAGDNEELAIQHDLSNYQLTRDREKRVIKPPRRYGHADIICYALSVAEEIQNSEPKTWREAIESEDSQLWLQAMSEEMESLRKNKTWILVDQPKKQKVVGCKWIFKKKEGIPGVERPRFKARLVAKGFTQVEGIDYNDIFSPVVKHCSIRIILSLVNQYDLELEQLDVKTTFLHENLKETIYMNQPEGFEEGKNKVCLLKKSLYVYILKNGKVHVLYLLLYVDDILIASANKEEIRKLKESLNTEFEMKDLGSARRILGIDIHRDRAKGELFLSQSNYLKKVVERFRMHLSKPVNTPLGHHTKLSVIQAPEIAEERSKMDRTPYASGVGSIMYGMVCSRPDLAHVVSIISKFMGDPGSAHWEVVKWTLSWKANKQSVVALSTTEVEYMALAEGVKEAIWLKGMINELGIAQACVTIHCDSQSAIHLANHQMYHERTKHIDVKLHFIRDVIESEKVKVEKVSTEENPVDMFTKSLSSVKFKHCLDLINFEDA</sequence>
<dbReference type="GO" id="GO:0008270">
    <property type="term" value="F:zinc ion binding"/>
    <property type="evidence" value="ECO:0007669"/>
    <property type="project" value="UniProtKB-KW"/>
</dbReference>
<dbReference type="Pfam" id="PF22936">
    <property type="entry name" value="Pol_BBD"/>
    <property type="match status" value="1"/>
</dbReference>
<dbReference type="GO" id="GO:0030247">
    <property type="term" value="F:polysaccharide binding"/>
    <property type="evidence" value="ECO:0007669"/>
    <property type="project" value="InterPro"/>
</dbReference>
<keyword evidence="21" id="KW-0175">Coiled coil</keyword>
<evidence type="ECO:0000256" key="12">
    <source>
        <dbReference type="ARBA" id="ARBA00022840"/>
    </source>
</evidence>
<evidence type="ECO:0000256" key="23">
    <source>
        <dbReference type="SAM" id="Phobius"/>
    </source>
</evidence>
<evidence type="ECO:0000256" key="10">
    <source>
        <dbReference type="ARBA" id="ARBA00022759"/>
    </source>
</evidence>
<evidence type="ECO:0000256" key="15">
    <source>
        <dbReference type="ARBA" id="ARBA00022918"/>
    </source>
</evidence>
<keyword evidence="3" id="KW-1188">Viral release from host cell</keyword>
<evidence type="ECO:0000256" key="6">
    <source>
        <dbReference type="ARBA" id="ARBA00022723"/>
    </source>
</evidence>
<evidence type="ECO:0000256" key="21">
    <source>
        <dbReference type="SAM" id="Coils"/>
    </source>
</evidence>
<keyword evidence="10" id="KW-0255">Endonuclease</keyword>
<keyword evidence="7 24" id="KW-0732">Signal</keyword>
<evidence type="ECO:0000256" key="2">
    <source>
        <dbReference type="ARBA" id="ARBA00004167"/>
    </source>
</evidence>
<evidence type="ECO:0000259" key="26">
    <source>
        <dbReference type="PROSITE" id="PS50994"/>
    </source>
</evidence>
<evidence type="ECO:0000313" key="27">
    <source>
        <dbReference type="EMBL" id="RZC25599.1"/>
    </source>
</evidence>
<evidence type="ECO:0000256" key="22">
    <source>
        <dbReference type="SAM" id="MobiDB-lite"/>
    </source>
</evidence>
<dbReference type="InterPro" id="IPR013103">
    <property type="entry name" value="RVT_2"/>
</dbReference>